<evidence type="ECO:0000313" key="8">
    <source>
        <dbReference type="EMBL" id="SNS67095.1"/>
    </source>
</evidence>
<feature type="domain" description="Type II secretion system protein GspF" evidence="7">
    <location>
        <begin position="106"/>
        <end position="225"/>
    </location>
</feature>
<evidence type="ECO:0000256" key="4">
    <source>
        <dbReference type="ARBA" id="ARBA00022989"/>
    </source>
</evidence>
<evidence type="ECO:0000256" key="6">
    <source>
        <dbReference type="SAM" id="Phobius"/>
    </source>
</evidence>
<accession>A0A239GDV9</accession>
<evidence type="ECO:0000256" key="3">
    <source>
        <dbReference type="ARBA" id="ARBA00022692"/>
    </source>
</evidence>
<sequence>MSAAAVALLLAAALLCWPVRSPVAVRARWLAARDATDPVPPPGAGGAHRRWLLAGAAGLAAGLVVGGLPGVAVAGVAAVGGDRLLRRAGEEGARAGPPPEEDLPVACDLLAVCLEAGLPVGGALAAVAAALPGRIGPELAAVAGLYRLGAAPRRAWADVPAGLAALGRVLVRGGESGSAVVPALRSLAADARAGQRSRADAAVRRAGVWVLAPLGVCFLPAFLCLGVVPLVLGIAADVFG</sequence>
<dbReference type="RefSeq" id="WP_089306271.1">
    <property type="nucleotide sequence ID" value="NZ_FZOO01000006.1"/>
</dbReference>
<name>A0A239GDV9_9ACTN</name>
<protein>
    <submittedName>
        <fullName evidence="8">Type II secretion system (T2SS), protein F</fullName>
    </submittedName>
</protein>
<dbReference type="PANTHER" id="PTHR35007:SF3">
    <property type="entry name" value="POSSIBLE CONSERVED ALANINE RICH MEMBRANE PROTEIN"/>
    <property type="match status" value="1"/>
</dbReference>
<dbReference type="InterPro" id="IPR018076">
    <property type="entry name" value="T2SS_GspF_dom"/>
</dbReference>
<evidence type="ECO:0000256" key="2">
    <source>
        <dbReference type="ARBA" id="ARBA00022475"/>
    </source>
</evidence>
<dbReference type="Pfam" id="PF00482">
    <property type="entry name" value="T2SSF"/>
    <property type="match status" value="1"/>
</dbReference>
<dbReference type="EMBL" id="FZOO01000006">
    <property type="protein sequence ID" value="SNS67095.1"/>
    <property type="molecule type" value="Genomic_DNA"/>
</dbReference>
<keyword evidence="3 6" id="KW-0812">Transmembrane</keyword>
<feature type="transmembrane region" description="Helical" evidence="6">
    <location>
        <begin position="51"/>
        <end position="79"/>
    </location>
</feature>
<proteinExistence type="predicted"/>
<evidence type="ECO:0000256" key="1">
    <source>
        <dbReference type="ARBA" id="ARBA00004651"/>
    </source>
</evidence>
<keyword evidence="2" id="KW-1003">Cell membrane</keyword>
<evidence type="ECO:0000256" key="5">
    <source>
        <dbReference type="ARBA" id="ARBA00023136"/>
    </source>
</evidence>
<dbReference type="AlphaFoldDB" id="A0A239GDV9"/>
<dbReference type="OrthoDB" id="3267562at2"/>
<evidence type="ECO:0000313" key="9">
    <source>
        <dbReference type="Proteomes" id="UP000198373"/>
    </source>
</evidence>
<feature type="transmembrane region" description="Helical" evidence="6">
    <location>
        <begin position="206"/>
        <end position="236"/>
    </location>
</feature>
<dbReference type="PANTHER" id="PTHR35007">
    <property type="entry name" value="INTEGRAL MEMBRANE PROTEIN-RELATED"/>
    <property type="match status" value="1"/>
</dbReference>
<organism evidence="8 9">
    <name type="scientific">Geodermatophilus pulveris</name>
    <dbReference type="NCBI Taxonomy" id="1564159"/>
    <lineage>
        <taxon>Bacteria</taxon>
        <taxon>Bacillati</taxon>
        <taxon>Actinomycetota</taxon>
        <taxon>Actinomycetes</taxon>
        <taxon>Geodermatophilales</taxon>
        <taxon>Geodermatophilaceae</taxon>
        <taxon>Geodermatophilus</taxon>
    </lineage>
</organism>
<keyword evidence="9" id="KW-1185">Reference proteome</keyword>
<dbReference type="GO" id="GO:0005886">
    <property type="term" value="C:plasma membrane"/>
    <property type="evidence" value="ECO:0007669"/>
    <property type="project" value="UniProtKB-SubCell"/>
</dbReference>
<keyword evidence="4 6" id="KW-1133">Transmembrane helix</keyword>
<reference evidence="9" key="1">
    <citation type="submission" date="2017-06" db="EMBL/GenBank/DDBJ databases">
        <authorList>
            <person name="Varghese N."/>
            <person name="Submissions S."/>
        </authorList>
    </citation>
    <scope>NUCLEOTIDE SEQUENCE [LARGE SCALE GENOMIC DNA]</scope>
    <source>
        <strain evidence="9">DSM 46839</strain>
    </source>
</reference>
<evidence type="ECO:0000259" key="7">
    <source>
        <dbReference type="Pfam" id="PF00482"/>
    </source>
</evidence>
<gene>
    <name evidence="8" type="ORF">SAMN06893096_106140</name>
</gene>
<dbReference type="Proteomes" id="UP000198373">
    <property type="component" value="Unassembled WGS sequence"/>
</dbReference>
<comment type="subcellular location">
    <subcellularLocation>
        <location evidence="1">Cell membrane</location>
        <topology evidence="1">Multi-pass membrane protein</topology>
    </subcellularLocation>
</comment>
<keyword evidence="5 6" id="KW-0472">Membrane</keyword>